<dbReference type="InterPro" id="IPR039261">
    <property type="entry name" value="FNR_nucleotide-bd"/>
</dbReference>
<proteinExistence type="predicted"/>
<gene>
    <name evidence="1" type="ORF">PSO31014_04351</name>
</gene>
<dbReference type="Gene3D" id="3.40.50.80">
    <property type="entry name" value="Nucleotide-binding domain of ferredoxin-NADP reductase (FNR) module"/>
    <property type="match status" value="1"/>
</dbReference>
<keyword evidence="2" id="KW-1185">Reference proteome</keyword>
<evidence type="ECO:0000313" key="1">
    <source>
        <dbReference type="EMBL" id="VVE45411.1"/>
    </source>
</evidence>
<evidence type="ECO:0000313" key="2">
    <source>
        <dbReference type="Proteomes" id="UP000405357"/>
    </source>
</evidence>
<protein>
    <submittedName>
        <fullName evidence="1">Uncharacterized protein</fullName>
    </submittedName>
</protein>
<dbReference type="Proteomes" id="UP000405357">
    <property type="component" value="Unassembled WGS sequence"/>
</dbReference>
<sequence length="45" mass="5126">MQYPDLFGERDVYVAGPPVMLREVTRVLETARVDSARIRIDSFGV</sequence>
<dbReference type="EMBL" id="CABPSG010000025">
    <property type="protein sequence ID" value="VVE45411.1"/>
    <property type="molecule type" value="Genomic_DNA"/>
</dbReference>
<name>A0ABY6WAG6_9BURK</name>
<organism evidence="1 2">
    <name type="scientific">Pandoraea soli</name>
    <dbReference type="NCBI Taxonomy" id="2508293"/>
    <lineage>
        <taxon>Bacteria</taxon>
        <taxon>Pseudomonadati</taxon>
        <taxon>Pseudomonadota</taxon>
        <taxon>Betaproteobacteria</taxon>
        <taxon>Burkholderiales</taxon>
        <taxon>Burkholderiaceae</taxon>
        <taxon>Pandoraea</taxon>
    </lineage>
</organism>
<reference evidence="1 2" key="1">
    <citation type="submission" date="2019-08" db="EMBL/GenBank/DDBJ databases">
        <authorList>
            <person name="Peeters C."/>
        </authorList>
    </citation>
    <scope>NUCLEOTIDE SEQUENCE [LARGE SCALE GENOMIC DNA]</scope>
    <source>
        <strain evidence="1 2">LMG 31014</strain>
    </source>
</reference>
<comment type="caution">
    <text evidence="1">The sequence shown here is derived from an EMBL/GenBank/DDBJ whole genome shotgun (WGS) entry which is preliminary data.</text>
</comment>
<accession>A0ABY6WAG6</accession>
<dbReference type="SUPFAM" id="SSF52343">
    <property type="entry name" value="Ferredoxin reductase-like, C-terminal NADP-linked domain"/>
    <property type="match status" value="1"/>
</dbReference>